<feature type="chain" id="PRO_5041203319" evidence="1">
    <location>
        <begin position="23"/>
        <end position="94"/>
    </location>
</feature>
<gene>
    <name evidence="2" type="ORF">B0T26DRAFT_516818</name>
</gene>
<proteinExistence type="predicted"/>
<evidence type="ECO:0000313" key="2">
    <source>
        <dbReference type="EMBL" id="KAK0703868.1"/>
    </source>
</evidence>
<keyword evidence="3" id="KW-1185">Reference proteome</keyword>
<name>A0AA39ZUL2_9PEZI</name>
<dbReference type="EMBL" id="JAUIRO010000008">
    <property type="protein sequence ID" value="KAK0703868.1"/>
    <property type="molecule type" value="Genomic_DNA"/>
</dbReference>
<dbReference type="RefSeq" id="XP_060290727.1">
    <property type="nucleotide sequence ID" value="XM_060435453.1"/>
</dbReference>
<evidence type="ECO:0000313" key="3">
    <source>
        <dbReference type="Proteomes" id="UP001172101"/>
    </source>
</evidence>
<dbReference type="GeneID" id="85318723"/>
<sequence length="94" mass="10197">MHWLLTSAQVVILFLDRAPGGAYVDDSVRTPYFSEASMHSIYCMCLGKRAPESRVVSSRGLVNGLAAQALTASFEVRVGAMAVLGSFSFPITRR</sequence>
<reference evidence="2" key="1">
    <citation type="submission" date="2023-06" db="EMBL/GenBank/DDBJ databases">
        <title>Genome-scale phylogeny and comparative genomics of the fungal order Sordariales.</title>
        <authorList>
            <consortium name="Lawrence Berkeley National Laboratory"/>
            <person name="Hensen N."/>
            <person name="Bonometti L."/>
            <person name="Westerberg I."/>
            <person name="Brannstrom I.O."/>
            <person name="Guillou S."/>
            <person name="Cros-Aarteil S."/>
            <person name="Calhoun S."/>
            <person name="Haridas S."/>
            <person name="Kuo A."/>
            <person name="Mondo S."/>
            <person name="Pangilinan J."/>
            <person name="Riley R."/>
            <person name="LaButti K."/>
            <person name="Andreopoulos B."/>
            <person name="Lipzen A."/>
            <person name="Chen C."/>
            <person name="Yanf M."/>
            <person name="Daum C."/>
            <person name="Ng V."/>
            <person name="Clum A."/>
            <person name="Steindorff A."/>
            <person name="Ohm R."/>
            <person name="Martin F."/>
            <person name="Silar P."/>
            <person name="Natvig D."/>
            <person name="Lalanne C."/>
            <person name="Gautier V."/>
            <person name="Ament-velasquez S.L."/>
            <person name="Kruys A."/>
            <person name="Hutchinson M.I."/>
            <person name="Powell A.J."/>
            <person name="Barry K."/>
            <person name="Miller A.N."/>
            <person name="Grigoriev I.V."/>
            <person name="Debuchy R."/>
            <person name="Gladieux P."/>
            <person name="Thoren M.H."/>
            <person name="Johannesson H."/>
        </authorList>
    </citation>
    <scope>NUCLEOTIDE SEQUENCE</scope>
    <source>
        <strain evidence="2">SMH2392-1A</strain>
    </source>
</reference>
<protein>
    <submittedName>
        <fullName evidence="2">Uncharacterized protein</fullName>
    </submittedName>
</protein>
<organism evidence="2 3">
    <name type="scientific">Lasiosphaeria miniovina</name>
    <dbReference type="NCBI Taxonomy" id="1954250"/>
    <lineage>
        <taxon>Eukaryota</taxon>
        <taxon>Fungi</taxon>
        <taxon>Dikarya</taxon>
        <taxon>Ascomycota</taxon>
        <taxon>Pezizomycotina</taxon>
        <taxon>Sordariomycetes</taxon>
        <taxon>Sordariomycetidae</taxon>
        <taxon>Sordariales</taxon>
        <taxon>Lasiosphaeriaceae</taxon>
        <taxon>Lasiosphaeria</taxon>
    </lineage>
</organism>
<accession>A0AA39ZUL2</accession>
<dbReference type="Proteomes" id="UP001172101">
    <property type="component" value="Unassembled WGS sequence"/>
</dbReference>
<comment type="caution">
    <text evidence="2">The sequence shown here is derived from an EMBL/GenBank/DDBJ whole genome shotgun (WGS) entry which is preliminary data.</text>
</comment>
<keyword evidence="1" id="KW-0732">Signal</keyword>
<dbReference type="AlphaFoldDB" id="A0AA39ZUL2"/>
<feature type="signal peptide" evidence="1">
    <location>
        <begin position="1"/>
        <end position="22"/>
    </location>
</feature>
<evidence type="ECO:0000256" key="1">
    <source>
        <dbReference type="SAM" id="SignalP"/>
    </source>
</evidence>